<protein>
    <recommendedName>
        <fullName evidence="5">Pentatricopeptide repeat-containing protein</fullName>
    </recommendedName>
</protein>
<dbReference type="InterPro" id="IPR002885">
    <property type="entry name" value="PPR_rpt"/>
</dbReference>
<feature type="repeat" description="PPR" evidence="2">
    <location>
        <begin position="423"/>
        <end position="457"/>
    </location>
</feature>
<dbReference type="Gramene" id="ERN04176">
    <property type="protein sequence ID" value="ERN04176"/>
    <property type="gene ID" value="AMTR_s00077p00100730"/>
</dbReference>
<dbReference type="Proteomes" id="UP000017836">
    <property type="component" value="Unassembled WGS sequence"/>
</dbReference>
<accession>W1P9B5</accession>
<dbReference type="FunFam" id="1.25.40.10:FF:000343">
    <property type="entry name" value="Pentatricopeptide repeat-containing protein At3g58590"/>
    <property type="match status" value="1"/>
</dbReference>
<dbReference type="EMBL" id="KI394293">
    <property type="protein sequence ID" value="ERN04176.1"/>
    <property type="molecule type" value="Genomic_DNA"/>
</dbReference>
<reference evidence="4" key="1">
    <citation type="journal article" date="2013" name="Science">
        <title>The Amborella genome and the evolution of flowering plants.</title>
        <authorList>
            <consortium name="Amborella Genome Project"/>
        </authorList>
    </citation>
    <scope>NUCLEOTIDE SEQUENCE [LARGE SCALE GENOMIC DNA]</scope>
</reference>
<dbReference type="InterPro" id="IPR046960">
    <property type="entry name" value="PPR_At4g14850-like_plant"/>
</dbReference>
<dbReference type="Pfam" id="PF13041">
    <property type="entry name" value="PPR_2"/>
    <property type="match status" value="3"/>
</dbReference>
<evidence type="ECO:0000256" key="1">
    <source>
        <dbReference type="ARBA" id="ARBA00022737"/>
    </source>
</evidence>
<feature type="repeat" description="PPR" evidence="2">
    <location>
        <begin position="1"/>
        <end position="34"/>
    </location>
</feature>
<dbReference type="eggNOG" id="KOG4197">
    <property type="taxonomic scope" value="Eukaryota"/>
</dbReference>
<dbReference type="GO" id="GO:0003723">
    <property type="term" value="F:RNA binding"/>
    <property type="evidence" value="ECO:0007669"/>
    <property type="project" value="InterPro"/>
</dbReference>
<dbReference type="AlphaFoldDB" id="W1P9B5"/>
<dbReference type="NCBIfam" id="TIGR00756">
    <property type="entry name" value="PPR"/>
    <property type="match status" value="5"/>
</dbReference>
<dbReference type="PANTHER" id="PTHR24015">
    <property type="entry name" value="OS07G0578800 PROTEIN-RELATED"/>
    <property type="match status" value="1"/>
</dbReference>
<dbReference type="STRING" id="13333.W1P9B5"/>
<dbReference type="PROSITE" id="PS51375">
    <property type="entry name" value="PPR"/>
    <property type="match status" value="5"/>
</dbReference>
<keyword evidence="4" id="KW-1185">Reference proteome</keyword>
<dbReference type="InterPro" id="IPR011990">
    <property type="entry name" value="TPR-like_helical_dom_sf"/>
</dbReference>
<organism evidence="3 4">
    <name type="scientific">Amborella trichopoda</name>
    <dbReference type="NCBI Taxonomy" id="13333"/>
    <lineage>
        <taxon>Eukaryota</taxon>
        <taxon>Viridiplantae</taxon>
        <taxon>Streptophyta</taxon>
        <taxon>Embryophyta</taxon>
        <taxon>Tracheophyta</taxon>
        <taxon>Spermatophyta</taxon>
        <taxon>Magnoliopsida</taxon>
        <taxon>Amborellales</taxon>
        <taxon>Amborellaceae</taxon>
        <taxon>Amborella</taxon>
    </lineage>
</organism>
<evidence type="ECO:0000313" key="4">
    <source>
        <dbReference type="Proteomes" id="UP000017836"/>
    </source>
</evidence>
<gene>
    <name evidence="3" type="ORF">AMTR_s00077p00100730</name>
</gene>
<feature type="repeat" description="PPR" evidence="2">
    <location>
        <begin position="120"/>
        <end position="154"/>
    </location>
</feature>
<feature type="repeat" description="PPR" evidence="2">
    <location>
        <begin position="322"/>
        <end position="356"/>
    </location>
</feature>
<dbReference type="Pfam" id="PF01535">
    <property type="entry name" value="PPR"/>
    <property type="match status" value="5"/>
</dbReference>
<name>W1P9B5_AMBTC</name>
<feature type="repeat" description="PPR" evidence="2">
    <location>
        <begin position="221"/>
        <end position="255"/>
    </location>
</feature>
<proteinExistence type="predicted"/>
<dbReference type="FunFam" id="1.25.40.10:FF:000361">
    <property type="entry name" value="Pentatricopeptide repeat-containing protein chloroplastic"/>
    <property type="match status" value="1"/>
</dbReference>
<dbReference type="Gene3D" id="1.25.40.10">
    <property type="entry name" value="Tetratricopeptide repeat domain"/>
    <property type="match status" value="5"/>
</dbReference>
<dbReference type="GO" id="GO:0009451">
    <property type="term" value="P:RNA modification"/>
    <property type="evidence" value="ECO:0007669"/>
    <property type="project" value="InterPro"/>
</dbReference>
<evidence type="ECO:0000313" key="3">
    <source>
        <dbReference type="EMBL" id="ERN04176.1"/>
    </source>
</evidence>
<evidence type="ECO:0008006" key="5">
    <source>
        <dbReference type="Google" id="ProtNLM"/>
    </source>
</evidence>
<evidence type="ECO:0000256" key="2">
    <source>
        <dbReference type="PROSITE-ProRule" id="PRU00708"/>
    </source>
</evidence>
<keyword evidence="1" id="KW-0677">Repeat</keyword>
<sequence length="548" mass="60376">MAIYNAMIDGYFQQGFAEEGAGFFREMQSLGIRPDGFSLSILLGGFSLSKPHSHGSSLSTNIGPCDHSTGLHLGKQIHGFIIRNSMLGDPFLGTNLMGFYFSFGDLNSATNVFHEMPERNFVSWNTIIGGLAQNEGMGESLEMFKLMMREKIKPGSEAFSSVLTACSNGEDSTFGSVLHCYAIKHGLCSDSYVSSSLINMYGKFCQIENSWLVFNETPLKELGSWNSMISSCIYNNLGKKALELYKLMKFSGAKSDCFSICNALSACNLMGFSELGRVIHGELAKKPVQTHLGVRTALLTMYSNHGKLEEAMAIFNTIHSKDLTAWGAMIAGFCKEMKVSRALNLMMEMELSGLKPDSAILTIILSSCASLEALALGTQMHGYIMKSGFSSDIFVGTAIIDMYAKCGLPELAGIWFSDMKYTNLATWNAIICGFYQNSLPERSIELFMIMVQQGLEPDYITIATLISATARLATLKHGKSIHGYIIRHGFCPEFGFHGILIDIWIEAKSRMNVFVSMDTYHPEILEVYGTLVGLVKHMEEEGYVPLVA</sequence>
<dbReference type="FunFam" id="1.25.40.10:FF:000381">
    <property type="entry name" value="Pentatricopeptide repeat-containing protein"/>
    <property type="match status" value="1"/>
</dbReference>
<dbReference type="HOGENOM" id="CLU_002706_0_1_1"/>